<protein>
    <submittedName>
        <fullName evidence="1">Uncharacterized protein</fullName>
    </submittedName>
</protein>
<name>A0A8S5N0U3_9CAUD</name>
<proteinExistence type="predicted"/>
<organism evidence="1">
    <name type="scientific">Siphoviridae sp. ctXQq5</name>
    <dbReference type="NCBI Taxonomy" id="2826368"/>
    <lineage>
        <taxon>Viruses</taxon>
        <taxon>Duplodnaviria</taxon>
        <taxon>Heunggongvirae</taxon>
        <taxon>Uroviricota</taxon>
        <taxon>Caudoviricetes</taxon>
    </lineage>
</organism>
<reference evidence="1" key="1">
    <citation type="journal article" date="2021" name="Proc. Natl. Acad. Sci. U.S.A.">
        <title>A Catalog of Tens of Thousands of Viruses from Human Metagenomes Reveals Hidden Associations with Chronic Diseases.</title>
        <authorList>
            <person name="Tisza M.J."/>
            <person name="Buck C.B."/>
        </authorList>
    </citation>
    <scope>NUCLEOTIDE SEQUENCE</scope>
    <source>
        <strain evidence="1">CtXQq5</strain>
    </source>
</reference>
<dbReference type="EMBL" id="BK015037">
    <property type="protein sequence ID" value="DAD88225.1"/>
    <property type="molecule type" value="Genomic_DNA"/>
</dbReference>
<sequence>MRKEQKQTKMVLKYHYEQLSRDDKTELRDEFLRQSGVSLPAFYNKMANDSFKPLERELLEKLFNDKQFN</sequence>
<accession>A0A8S5N0U3</accession>
<evidence type="ECO:0000313" key="1">
    <source>
        <dbReference type="EMBL" id="DAD88225.1"/>
    </source>
</evidence>